<feature type="domain" description="Zn(2)-C6 fungal-type" evidence="7">
    <location>
        <begin position="63"/>
        <end position="92"/>
    </location>
</feature>
<keyword evidence="5" id="KW-0539">Nucleus</keyword>
<dbReference type="GO" id="GO:0003677">
    <property type="term" value="F:DNA binding"/>
    <property type="evidence" value="ECO:0007669"/>
    <property type="project" value="UniProtKB-KW"/>
</dbReference>
<comment type="caution">
    <text evidence="8">The sequence shown here is derived from an EMBL/GenBank/DDBJ whole genome shotgun (WGS) entry which is preliminary data.</text>
</comment>
<dbReference type="Proteomes" id="UP001141434">
    <property type="component" value="Unassembled WGS sequence"/>
</dbReference>
<dbReference type="GO" id="GO:0008270">
    <property type="term" value="F:zinc ion binding"/>
    <property type="evidence" value="ECO:0007669"/>
    <property type="project" value="InterPro"/>
</dbReference>
<organism evidence="8 9">
    <name type="scientific">Penicillium alfredii</name>
    <dbReference type="NCBI Taxonomy" id="1506179"/>
    <lineage>
        <taxon>Eukaryota</taxon>
        <taxon>Fungi</taxon>
        <taxon>Dikarya</taxon>
        <taxon>Ascomycota</taxon>
        <taxon>Pezizomycotina</taxon>
        <taxon>Eurotiomycetes</taxon>
        <taxon>Eurotiomycetidae</taxon>
        <taxon>Eurotiales</taxon>
        <taxon>Aspergillaceae</taxon>
        <taxon>Penicillium</taxon>
    </lineage>
</organism>
<dbReference type="OrthoDB" id="3014581at2759"/>
<dbReference type="RefSeq" id="XP_056512237.1">
    <property type="nucleotide sequence ID" value="XM_056654210.1"/>
</dbReference>
<accession>A0A9W9FJK4</accession>
<dbReference type="InterPro" id="IPR036864">
    <property type="entry name" value="Zn2-C6_fun-type_DNA-bd_sf"/>
</dbReference>
<evidence type="ECO:0000256" key="1">
    <source>
        <dbReference type="ARBA" id="ARBA00004123"/>
    </source>
</evidence>
<dbReference type="GO" id="GO:0000981">
    <property type="term" value="F:DNA-binding transcription factor activity, RNA polymerase II-specific"/>
    <property type="evidence" value="ECO:0007669"/>
    <property type="project" value="InterPro"/>
</dbReference>
<evidence type="ECO:0000259" key="7">
    <source>
        <dbReference type="PROSITE" id="PS50048"/>
    </source>
</evidence>
<reference evidence="8" key="2">
    <citation type="journal article" date="2023" name="IMA Fungus">
        <title>Comparative genomic study of the Penicillium genus elucidates a diverse pangenome and 15 lateral gene transfer events.</title>
        <authorList>
            <person name="Petersen C."/>
            <person name="Sorensen T."/>
            <person name="Nielsen M.R."/>
            <person name="Sondergaard T.E."/>
            <person name="Sorensen J.L."/>
            <person name="Fitzpatrick D.A."/>
            <person name="Frisvad J.C."/>
            <person name="Nielsen K.L."/>
        </authorList>
    </citation>
    <scope>NUCLEOTIDE SEQUENCE</scope>
    <source>
        <strain evidence="8">IBT 34128</strain>
    </source>
</reference>
<feature type="region of interest" description="Disordered" evidence="6">
    <location>
        <begin position="169"/>
        <end position="191"/>
    </location>
</feature>
<dbReference type="EMBL" id="JAPMSZ010000005">
    <property type="protein sequence ID" value="KAJ5101406.1"/>
    <property type="molecule type" value="Genomic_DNA"/>
</dbReference>
<feature type="non-terminal residue" evidence="8">
    <location>
        <position position="1"/>
    </location>
</feature>
<evidence type="ECO:0000256" key="3">
    <source>
        <dbReference type="ARBA" id="ARBA00023125"/>
    </source>
</evidence>
<dbReference type="InterPro" id="IPR050613">
    <property type="entry name" value="Sec_Metabolite_Reg"/>
</dbReference>
<reference evidence="8" key="1">
    <citation type="submission" date="2022-11" db="EMBL/GenBank/DDBJ databases">
        <authorList>
            <person name="Petersen C."/>
        </authorList>
    </citation>
    <scope>NUCLEOTIDE SEQUENCE</scope>
    <source>
        <strain evidence="8">IBT 34128</strain>
    </source>
</reference>
<protein>
    <recommendedName>
        <fullName evidence="7">Zn(2)-C6 fungal-type domain-containing protein</fullName>
    </recommendedName>
</protein>
<evidence type="ECO:0000256" key="4">
    <source>
        <dbReference type="ARBA" id="ARBA00023163"/>
    </source>
</evidence>
<dbReference type="CDD" id="cd12148">
    <property type="entry name" value="fungal_TF_MHR"/>
    <property type="match status" value="1"/>
</dbReference>
<keyword evidence="3" id="KW-0238">DNA-binding</keyword>
<feature type="region of interest" description="Disordered" evidence="6">
    <location>
        <begin position="101"/>
        <end position="140"/>
    </location>
</feature>
<feature type="region of interest" description="Disordered" evidence="6">
    <location>
        <begin position="678"/>
        <end position="717"/>
    </location>
</feature>
<dbReference type="PANTHER" id="PTHR31001">
    <property type="entry name" value="UNCHARACTERIZED TRANSCRIPTIONAL REGULATORY PROTEIN"/>
    <property type="match status" value="1"/>
</dbReference>
<feature type="compositionally biased region" description="Polar residues" evidence="6">
    <location>
        <begin position="173"/>
        <end position="187"/>
    </location>
</feature>
<evidence type="ECO:0000256" key="2">
    <source>
        <dbReference type="ARBA" id="ARBA00023015"/>
    </source>
</evidence>
<dbReference type="SMART" id="SM00066">
    <property type="entry name" value="GAL4"/>
    <property type="match status" value="1"/>
</dbReference>
<feature type="compositionally biased region" description="Pro residues" evidence="6">
    <location>
        <begin position="698"/>
        <end position="712"/>
    </location>
</feature>
<evidence type="ECO:0000256" key="6">
    <source>
        <dbReference type="SAM" id="MobiDB-lite"/>
    </source>
</evidence>
<dbReference type="AlphaFoldDB" id="A0A9W9FJK4"/>
<keyword evidence="4" id="KW-0804">Transcription</keyword>
<feature type="compositionally biased region" description="Pro residues" evidence="6">
    <location>
        <begin position="123"/>
        <end position="133"/>
    </location>
</feature>
<proteinExistence type="predicted"/>
<dbReference type="GeneID" id="81393378"/>
<dbReference type="Gene3D" id="4.10.240.10">
    <property type="entry name" value="Zn(2)-C6 fungal-type DNA-binding domain"/>
    <property type="match status" value="1"/>
</dbReference>
<dbReference type="CDD" id="cd00067">
    <property type="entry name" value="GAL4"/>
    <property type="match status" value="1"/>
</dbReference>
<sequence>RLGPSVESPGGRDAAFSMQHCSFFDVHPWSKQRALRYVAEMKRKSMEPVSSATKKQPRQDPVSCESCRKKKLKCDRSFPCSSCIARRLDCSYGSYGPPVLNSANGGNQADEEQLGNHMASEPRPGPGTRPPNPNAEGRNTNESFLTADWLETIVMGHRVPSAVPAPLREELSHQQQLENASPSQGALPSNPWATMRSGHVALRENPMTIYLPTYLPPKQEALGLFRFYCDYLDFQYHITIASRVEQQINGIYDGIARHEPINLHHMALLFSIIASALYYKLLIEASESADVCSRETVFLTGAALIQSNHVSYPSIEGLQATIIVGHHLSNMNLHPSVSALFTHGSLVSQAKSLGLHLIDCPRHAEERMAKGFDKTDVELKRRLWWDLASYDWLLGFLSGPQELTYTIDPRHMNVREILNVEDDAIKDSENGVSVSTPTCMSYSITRLELAVVCREIVDATAPEHLRGQEIPYEKILYLDRRLHQAYAAVPSFFRFDQASRREYADLYRERPALSWQRAIVQQAYHSRFCRLHRQYFVRGAKDPRYSYSHVVSLQSARKVLEVKRIMDEQEPRFVPCSSVVWAIMHHVFMAAVILLIDVCFNWDDILAEKRKEEVLDACRTLSRAQQSSAIAREGINAMMGILRRHWKQQRRPVSHGLNADTTGPAGLDLVTFGEQHTVPPATNLSGLKDVPLTQQPSNTPPPSNPSVPPNHEPSPTQLEDLWTEMLDSRAHADLGTPDWTDLLTELTNLPCE</sequence>
<dbReference type="PANTHER" id="PTHR31001:SF90">
    <property type="entry name" value="CENTROMERE DNA-BINDING PROTEIN COMPLEX CBF3 SUBUNIT B"/>
    <property type="match status" value="1"/>
</dbReference>
<name>A0A9W9FJK4_9EURO</name>
<keyword evidence="2" id="KW-0805">Transcription regulation</keyword>
<dbReference type="PROSITE" id="PS50048">
    <property type="entry name" value="ZN2_CY6_FUNGAL_2"/>
    <property type="match status" value="1"/>
</dbReference>
<comment type="subcellular location">
    <subcellularLocation>
        <location evidence="1">Nucleus</location>
    </subcellularLocation>
</comment>
<dbReference type="InterPro" id="IPR001138">
    <property type="entry name" value="Zn2Cys6_DnaBD"/>
</dbReference>
<dbReference type="Pfam" id="PF00172">
    <property type="entry name" value="Zn_clus"/>
    <property type="match status" value="1"/>
</dbReference>
<keyword evidence="9" id="KW-1185">Reference proteome</keyword>
<dbReference type="SUPFAM" id="SSF57701">
    <property type="entry name" value="Zn2/Cys6 DNA-binding domain"/>
    <property type="match status" value="1"/>
</dbReference>
<dbReference type="PROSITE" id="PS00463">
    <property type="entry name" value="ZN2_CY6_FUNGAL_1"/>
    <property type="match status" value="1"/>
</dbReference>
<evidence type="ECO:0000313" key="8">
    <source>
        <dbReference type="EMBL" id="KAJ5101406.1"/>
    </source>
</evidence>
<gene>
    <name evidence="8" type="ORF">NUU61_003628</name>
</gene>
<evidence type="ECO:0000313" key="9">
    <source>
        <dbReference type="Proteomes" id="UP001141434"/>
    </source>
</evidence>
<dbReference type="GO" id="GO:0005634">
    <property type="term" value="C:nucleus"/>
    <property type="evidence" value="ECO:0007669"/>
    <property type="project" value="UniProtKB-SubCell"/>
</dbReference>
<evidence type="ECO:0000256" key="5">
    <source>
        <dbReference type="ARBA" id="ARBA00023242"/>
    </source>
</evidence>